<dbReference type="EMBL" id="LNXV01000029">
    <property type="protein sequence ID" value="KTC81563.1"/>
    <property type="molecule type" value="Genomic_DNA"/>
</dbReference>
<comment type="caution">
    <text evidence="1">The sequence shown here is derived from an EMBL/GenBank/DDBJ whole genome shotgun (WGS) entry which is preliminary data.</text>
</comment>
<keyword evidence="2" id="KW-1185">Reference proteome</keyword>
<reference evidence="1 2" key="1">
    <citation type="submission" date="2015-11" db="EMBL/GenBank/DDBJ databases">
        <title>Genomic analysis of 38 Legionella species identifies large and diverse effector repertoires.</title>
        <authorList>
            <person name="Burstein D."/>
            <person name="Amaro F."/>
            <person name="Zusman T."/>
            <person name="Lifshitz Z."/>
            <person name="Cohen O."/>
            <person name="Gilbert J.A."/>
            <person name="Pupko T."/>
            <person name="Shuman H.A."/>
            <person name="Segal G."/>
        </authorList>
    </citation>
    <scope>NUCLEOTIDE SEQUENCE [LARGE SCALE GENOMIC DNA]</scope>
    <source>
        <strain evidence="1 2">ATCC 43878</strain>
    </source>
</reference>
<name>A0A0W0SEF5_9GAMM</name>
<dbReference type="Proteomes" id="UP000054742">
    <property type="component" value="Unassembled WGS sequence"/>
</dbReference>
<evidence type="ECO:0000313" key="1">
    <source>
        <dbReference type="EMBL" id="KTC81563.1"/>
    </source>
</evidence>
<accession>A0A0W0SEF5</accession>
<dbReference type="AlphaFoldDB" id="A0A0W0SEF5"/>
<dbReference type="PATRIC" id="fig|29422.6.peg.2221"/>
<proteinExistence type="predicted"/>
<evidence type="ECO:0000313" key="2">
    <source>
        <dbReference type="Proteomes" id="UP000054742"/>
    </source>
</evidence>
<gene>
    <name evidence="1" type="ORF">Lbru_2083</name>
</gene>
<sequence>MSMMLITLASAATSCFDEKKIIPITKELRAAFQQDFCVNEIKPAHLEWIYKTALPQIINKSFLGVEPPPNWQMLSEEVVRDCFKAGNLCERETQQQFGICLQVKLPIILMQLGPWFTENCSKINDEVIGHWPEKKGQVLDLLKQFEVQSKT</sequence>
<organism evidence="1 2">
    <name type="scientific">Legionella brunensis</name>
    <dbReference type="NCBI Taxonomy" id="29422"/>
    <lineage>
        <taxon>Bacteria</taxon>
        <taxon>Pseudomonadati</taxon>
        <taxon>Pseudomonadota</taxon>
        <taxon>Gammaproteobacteria</taxon>
        <taxon>Legionellales</taxon>
        <taxon>Legionellaceae</taxon>
        <taxon>Legionella</taxon>
    </lineage>
</organism>
<protein>
    <submittedName>
        <fullName evidence="1">Uncharacterized protein</fullName>
    </submittedName>
</protein>